<feature type="region of interest" description="Disordered" evidence="1">
    <location>
        <begin position="117"/>
        <end position="153"/>
    </location>
</feature>
<keyword evidence="4" id="KW-1185">Reference proteome</keyword>
<accession>A0A0B2SMG0</accession>
<dbReference type="PANTHER" id="PTHR35461">
    <property type="entry name" value="BNAANNG14610D PROTEIN"/>
    <property type="match status" value="1"/>
</dbReference>
<evidence type="ECO:0000313" key="3">
    <source>
        <dbReference type="EMBL" id="RZB92756.1"/>
    </source>
</evidence>
<evidence type="ECO:0000313" key="2">
    <source>
        <dbReference type="EMBL" id="KHN45644.1"/>
    </source>
</evidence>
<name>A0A0B2SMG0_GLYSO</name>
<reference evidence="2" key="1">
    <citation type="submission" date="2014-07" db="EMBL/GenBank/DDBJ databases">
        <title>Identification of a novel salt tolerance gene in wild soybean by whole-genome sequencing.</title>
        <authorList>
            <person name="Lam H.-M."/>
            <person name="Qi X."/>
            <person name="Li M.-W."/>
            <person name="Liu X."/>
            <person name="Xie M."/>
            <person name="Ni M."/>
            <person name="Xu X."/>
        </authorList>
    </citation>
    <scope>NUCLEOTIDE SEQUENCE [LARGE SCALE GENOMIC DNA]</scope>
    <source>
        <tissue evidence="2">Root</tissue>
    </source>
</reference>
<gene>
    <name evidence="3" type="ORF">D0Y65_024628</name>
    <name evidence="2" type="ORF">glysoja_031515</name>
</gene>
<dbReference type="EMBL" id="KN642020">
    <property type="protein sequence ID" value="KHN45644.1"/>
    <property type="molecule type" value="Genomic_DNA"/>
</dbReference>
<organism evidence="2">
    <name type="scientific">Glycine soja</name>
    <name type="common">Wild soybean</name>
    <dbReference type="NCBI Taxonomy" id="3848"/>
    <lineage>
        <taxon>Eukaryota</taxon>
        <taxon>Viridiplantae</taxon>
        <taxon>Streptophyta</taxon>
        <taxon>Embryophyta</taxon>
        <taxon>Tracheophyta</taxon>
        <taxon>Spermatophyta</taxon>
        <taxon>Magnoliopsida</taxon>
        <taxon>eudicotyledons</taxon>
        <taxon>Gunneridae</taxon>
        <taxon>Pentapetalae</taxon>
        <taxon>rosids</taxon>
        <taxon>fabids</taxon>
        <taxon>Fabales</taxon>
        <taxon>Fabaceae</taxon>
        <taxon>Papilionoideae</taxon>
        <taxon>50 kb inversion clade</taxon>
        <taxon>NPAAA clade</taxon>
        <taxon>indigoferoid/millettioid clade</taxon>
        <taxon>Phaseoleae</taxon>
        <taxon>Glycine</taxon>
        <taxon>Glycine subgen. Soja</taxon>
    </lineage>
</organism>
<dbReference type="AlphaFoldDB" id="A0A0B2SMG0"/>
<reference evidence="3 4" key="2">
    <citation type="submission" date="2018-09" db="EMBL/GenBank/DDBJ databases">
        <title>A high-quality reference genome of wild soybean provides a powerful tool to mine soybean genomes.</title>
        <authorList>
            <person name="Xie M."/>
            <person name="Chung C.Y.L."/>
            <person name="Li M.-W."/>
            <person name="Wong F.-L."/>
            <person name="Chan T.-F."/>
            <person name="Lam H.-M."/>
        </authorList>
    </citation>
    <scope>NUCLEOTIDE SEQUENCE [LARGE SCALE GENOMIC DNA]</scope>
    <source>
        <strain evidence="4">cv. W05</strain>
        <tissue evidence="3">Hypocotyl of etiolated seedlings</tissue>
    </source>
</reference>
<protein>
    <recommendedName>
        <fullName evidence="5">OVATE domain-containing protein</fullName>
    </recommendedName>
</protein>
<dbReference type="EMBL" id="QZWG01000009">
    <property type="protein sequence ID" value="RZB92756.1"/>
    <property type="molecule type" value="Genomic_DNA"/>
</dbReference>
<proteinExistence type="predicted"/>
<dbReference type="Gramene" id="XM_028324642.1">
    <property type="protein sequence ID" value="XP_028180443.1"/>
    <property type="gene ID" value="LOC114367450"/>
</dbReference>
<sequence>MLLSSISSTKKFFQKTVKNFKSFFSPGNYQRLPKASPHSKFSYSVAAASSSAMDMTSNTSYQDMEKLYTDFSDQCESENEKAIRRRMKKKAASSALLPSKQESEVYSGSYISLSNARHAQKKNKVEKKEEGGGGGGNNKRSITIQKGRQKESSSSFMSMCMKEHRYCMVEQKLRELEMLDMNNVEYVLDIEEVLHYYSRLTCPAYLEIVDKFFLEMYSELFGSSSMWHASPRSVNSRLKIRYQ</sequence>
<evidence type="ECO:0000256" key="1">
    <source>
        <dbReference type="SAM" id="MobiDB-lite"/>
    </source>
</evidence>
<evidence type="ECO:0008006" key="5">
    <source>
        <dbReference type="Google" id="ProtNLM"/>
    </source>
</evidence>
<dbReference type="Proteomes" id="UP000053555">
    <property type="component" value="Unassembled WGS sequence"/>
</dbReference>
<dbReference type="PANTHER" id="PTHR35461:SF6">
    <property type="entry name" value="OVATE DOMAIN-CONTAINING PROTEIN"/>
    <property type="match status" value="1"/>
</dbReference>
<dbReference type="Proteomes" id="UP000289340">
    <property type="component" value="Chromosome 9"/>
</dbReference>
<evidence type="ECO:0000313" key="4">
    <source>
        <dbReference type="Proteomes" id="UP000289340"/>
    </source>
</evidence>
<feature type="compositionally biased region" description="Polar residues" evidence="1">
    <location>
        <begin position="140"/>
        <end position="153"/>
    </location>
</feature>